<dbReference type="NCBIfam" id="NF001395">
    <property type="entry name" value="PRK00281.3-1"/>
    <property type="match status" value="1"/>
</dbReference>
<proteinExistence type="inferred from homology"/>
<dbReference type="HAMAP" id="MF_01006">
    <property type="entry name" value="Undec_diphosphatase"/>
    <property type="match status" value="1"/>
</dbReference>
<dbReference type="EC" id="3.6.1.27" evidence="3 17"/>
<dbReference type="GO" id="GO:0050380">
    <property type="term" value="F:undecaprenyl-diphosphatase activity"/>
    <property type="evidence" value="ECO:0007669"/>
    <property type="project" value="UniProtKB-UniRule"/>
</dbReference>
<keyword evidence="9 17" id="KW-0573">Peptidoglycan synthesis</keyword>
<dbReference type="PANTHER" id="PTHR30622">
    <property type="entry name" value="UNDECAPRENYL-DIPHOSPHATASE"/>
    <property type="match status" value="1"/>
</dbReference>
<feature type="transmembrane region" description="Helical" evidence="17">
    <location>
        <begin position="12"/>
        <end position="40"/>
    </location>
</feature>
<organism evidence="18 19">
    <name type="scientific">Actinospica acidithermotolerans</name>
    <dbReference type="NCBI Taxonomy" id="2828514"/>
    <lineage>
        <taxon>Bacteria</taxon>
        <taxon>Bacillati</taxon>
        <taxon>Actinomycetota</taxon>
        <taxon>Actinomycetes</taxon>
        <taxon>Catenulisporales</taxon>
        <taxon>Actinospicaceae</taxon>
        <taxon>Actinospica</taxon>
    </lineage>
</organism>
<name>A0A941EF08_9ACTN</name>
<keyword evidence="12 17" id="KW-0046">Antibiotic resistance</keyword>
<evidence type="ECO:0000256" key="7">
    <source>
        <dbReference type="ARBA" id="ARBA00022801"/>
    </source>
</evidence>
<dbReference type="AlphaFoldDB" id="A0A941EF08"/>
<dbReference type="EMBL" id="JAGSOH010000082">
    <property type="protein sequence ID" value="MBR7829330.1"/>
    <property type="molecule type" value="Genomic_DNA"/>
</dbReference>
<dbReference type="GO" id="GO:0046677">
    <property type="term" value="P:response to antibiotic"/>
    <property type="evidence" value="ECO:0007669"/>
    <property type="project" value="UniProtKB-UniRule"/>
</dbReference>
<comment type="catalytic activity">
    <reaction evidence="16 17">
        <text>di-trans,octa-cis-undecaprenyl diphosphate + H2O = di-trans,octa-cis-undecaprenyl phosphate + phosphate + H(+)</text>
        <dbReference type="Rhea" id="RHEA:28094"/>
        <dbReference type="ChEBI" id="CHEBI:15377"/>
        <dbReference type="ChEBI" id="CHEBI:15378"/>
        <dbReference type="ChEBI" id="CHEBI:43474"/>
        <dbReference type="ChEBI" id="CHEBI:58405"/>
        <dbReference type="ChEBI" id="CHEBI:60392"/>
        <dbReference type="EC" id="3.6.1.27"/>
    </reaction>
</comment>
<accession>A0A941EF08</accession>
<dbReference type="Proteomes" id="UP000676325">
    <property type="component" value="Unassembled WGS sequence"/>
</dbReference>
<keyword evidence="10 17" id="KW-1133">Transmembrane helix</keyword>
<evidence type="ECO:0000256" key="6">
    <source>
        <dbReference type="ARBA" id="ARBA00022692"/>
    </source>
</evidence>
<feature type="transmembrane region" description="Helical" evidence="17">
    <location>
        <begin position="322"/>
        <end position="339"/>
    </location>
</feature>
<keyword evidence="6 17" id="KW-0812">Transmembrane</keyword>
<reference evidence="18" key="1">
    <citation type="submission" date="2021-04" db="EMBL/GenBank/DDBJ databases">
        <title>Genome based classification of Actinospica acidithermotolerans sp. nov., an actinobacterium isolated from an Indonesian hot spring.</title>
        <authorList>
            <person name="Kusuma A.B."/>
            <person name="Putra K.E."/>
            <person name="Nafisah S."/>
            <person name="Loh J."/>
            <person name="Nouioui I."/>
            <person name="Goodfellow M."/>
        </authorList>
    </citation>
    <scope>NUCLEOTIDE SEQUENCE</scope>
    <source>
        <strain evidence="18">MGRD01-02</strain>
    </source>
</reference>
<dbReference type="PANTHER" id="PTHR30622:SF4">
    <property type="entry name" value="UNDECAPRENYL-DIPHOSPHATASE"/>
    <property type="match status" value="1"/>
</dbReference>
<keyword evidence="13 17" id="KW-0961">Cell wall biogenesis/degradation</keyword>
<comment type="subcellular location">
    <subcellularLocation>
        <location evidence="1 17">Cell membrane</location>
        <topology evidence="1 17">Multi-pass membrane protein</topology>
    </subcellularLocation>
</comment>
<dbReference type="Pfam" id="PF02673">
    <property type="entry name" value="BacA"/>
    <property type="match status" value="1"/>
</dbReference>
<evidence type="ECO:0000256" key="4">
    <source>
        <dbReference type="ARBA" id="ARBA00021581"/>
    </source>
</evidence>
<feature type="transmembrane region" description="Helical" evidence="17">
    <location>
        <begin position="289"/>
        <end position="310"/>
    </location>
</feature>
<feature type="transmembrane region" description="Helical" evidence="17">
    <location>
        <begin position="60"/>
        <end position="81"/>
    </location>
</feature>
<dbReference type="InterPro" id="IPR003824">
    <property type="entry name" value="UppP"/>
</dbReference>
<evidence type="ECO:0000256" key="17">
    <source>
        <dbReference type="HAMAP-Rule" id="MF_01006"/>
    </source>
</evidence>
<dbReference type="GO" id="GO:0009252">
    <property type="term" value="P:peptidoglycan biosynthetic process"/>
    <property type="evidence" value="ECO:0007669"/>
    <property type="project" value="UniProtKB-KW"/>
</dbReference>
<protein>
    <recommendedName>
        <fullName evidence="4 17">Undecaprenyl-diphosphatase</fullName>
        <ecNumber evidence="3 17">3.6.1.27</ecNumber>
    </recommendedName>
    <alternativeName>
        <fullName evidence="15 17">Bacitracin resistance protein</fullName>
    </alternativeName>
    <alternativeName>
        <fullName evidence="14 17">Undecaprenyl pyrophosphate phosphatase</fullName>
    </alternativeName>
</protein>
<dbReference type="GO" id="GO:0005886">
    <property type="term" value="C:plasma membrane"/>
    <property type="evidence" value="ECO:0007669"/>
    <property type="project" value="UniProtKB-SubCell"/>
</dbReference>
<evidence type="ECO:0000256" key="15">
    <source>
        <dbReference type="ARBA" id="ARBA00032932"/>
    </source>
</evidence>
<evidence type="ECO:0000256" key="12">
    <source>
        <dbReference type="ARBA" id="ARBA00023251"/>
    </source>
</evidence>
<evidence type="ECO:0000313" key="19">
    <source>
        <dbReference type="Proteomes" id="UP000676325"/>
    </source>
</evidence>
<keyword evidence="7 17" id="KW-0378">Hydrolase</keyword>
<keyword evidence="8 17" id="KW-0133">Cell shape</keyword>
<dbReference type="GO" id="GO:0071555">
    <property type="term" value="P:cell wall organization"/>
    <property type="evidence" value="ECO:0007669"/>
    <property type="project" value="UniProtKB-KW"/>
</dbReference>
<evidence type="ECO:0000256" key="10">
    <source>
        <dbReference type="ARBA" id="ARBA00022989"/>
    </source>
</evidence>
<gene>
    <name evidence="17" type="primary">uppP</name>
    <name evidence="18" type="ORF">KDK95_23685</name>
</gene>
<evidence type="ECO:0000256" key="3">
    <source>
        <dbReference type="ARBA" id="ARBA00012374"/>
    </source>
</evidence>
<keyword evidence="11 17" id="KW-0472">Membrane</keyword>
<feature type="transmembrane region" description="Helical" evidence="17">
    <location>
        <begin position="137"/>
        <end position="153"/>
    </location>
</feature>
<comment type="function">
    <text evidence="17">Catalyzes the dephosphorylation of undecaprenyl diphosphate (UPP). Confers resistance to bacitracin.</text>
</comment>
<comment type="similarity">
    <text evidence="2 17">Belongs to the UppP family.</text>
</comment>
<feature type="transmembrane region" description="Helical" evidence="17">
    <location>
        <begin position="107"/>
        <end position="125"/>
    </location>
</feature>
<evidence type="ECO:0000256" key="2">
    <source>
        <dbReference type="ARBA" id="ARBA00010621"/>
    </source>
</evidence>
<keyword evidence="5 17" id="KW-1003">Cell membrane</keyword>
<evidence type="ECO:0000313" key="18">
    <source>
        <dbReference type="EMBL" id="MBR7829330.1"/>
    </source>
</evidence>
<evidence type="ECO:0000256" key="14">
    <source>
        <dbReference type="ARBA" id="ARBA00032707"/>
    </source>
</evidence>
<feature type="transmembrane region" description="Helical" evidence="17">
    <location>
        <begin position="216"/>
        <end position="237"/>
    </location>
</feature>
<comment type="miscellaneous">
    <text evidence="17">Bacitracin is thought to be involved in the inhibition of peptidoglycan synthesis by sequestering undecaprenyl diphosphate, thereby reducing the pool of lipid carrier available.</text>
</comment>
<evidence type="ECO:0000256" key="11">
    <source>
        <dbReference type="ARBA" id="ARBA00023136"/>
    </source>
</evidence>
<evidence type="ECO:0000256" key="16">
    <source>
        <dbReference type="ARBA" id="ARBA00047594"/>
    </source>
</evidence>
<sequence length="340" mass="35898">MSRLVDISYLQAVVIGLLQGVTELFPISSLGHSVLVPAWIGGSWEHLVTENSAKDSGDSPYLAFIVALHVATALALLAFFWRDWVRIIGALFDTLRTRRIATSTERLAWLLVIATIPVGLTGIALEHTFRTLFAKPLAASIFLTVNGLILFGAERLRKRAEAVPVAAESVPVEHTQERELVGAVSGASGLHAEAPSPALPGAAAASPRAGSRRLDALGYGEAAVIGFFQTFALFAGISRSGVSMAAGLLRGLSHEDAAKFSFLLATPVIFAAGVLKLPSLAGPAGAHIHGQVVTGFLVAGLAAYLSVRFLTRYFTTRTLTPFAYYCLIAGGISTVWFAAS</sequence>
<dbReference type="GO" id="GO:0008360">
    <property type="term" value="P:regulation of cell shape"/>
    <property type="evidence" value="ECO:0007669"/>
    <property type="project" value="UniProtKB-KW"/>
</dbReference>
<evidence type="ECO:0000256" key="1">
    <source>
        <dbReference type="ARBA" id="ARBA00004651"/>
    </source>
</evidence>
<keyword evidence="19" id="KW-1185">Reference proteome</keyword>
<evidence type="ECO:0000256" key="5">
    <source>
        <dbReference type="ARBA" id="ARBA00022475"/>
    </source>
</evidence>
<comment type="caution">
    <text evidence="18">The sequence shown here is derived from an EMBL/GenBank/DDBJ whole genome shotgun (WGS) entry which is preliminary data.</text>
</comment>
<evidence type="ECO:0000256" key="9">
    <source>
        <dbReference type="ARBA" id="ARBA00022984"/>
    </source>
</evidence>
<evidence type="ECO:0000256" key="8">
    <source>
        <dbReference type="ARBA" id="ARBA00022960"/>
    </source>
</evidence>
<evidence type="ECO:0000256" key="13">
    <source>
        <dbReference type="ARBA" id="ARBA00023316"/>
    </source>
</evidence>